<evidence type="ECO:0000256" key="1">
    <source>
        <dbReference type="SAM" id="Phobius"/>
    </source>
</evidence>
<keyword evidence="1" id="KW-0812">Transmembrane</keyword>
<sequence length="232" mass="25780">MAKARKIYTLRCHKYSRIPINNKGCIDALQLITHNSLSALASIRILKCIGLTPPGISCLLAGILYTQFIQPKLKYSLTVSALTENKKRLHSNDLRGHPRSETKIMLHLTHLSAMIERATTLQSKFFILPPQADISPYDLKQAIRQYLQDSLSDTYNSLTGTLRLSVCHFYGAQLPGKSKVVAFADHLVGFLMDARNPAVIAIPITTSSSAMLFAVFTCFIIYTFPSNSALIH</sequence>
<comment type="caution">
    <text evidence="2">The sequence shown here is derived from an EMBL/GenBank/DDBJ whole genome shotgun (WGS) entry which is preliminary data.</text>
</comment>
<keyword evidence="1" id="KW-1133">Transmembrane helix</keyword>
<keyword evidence="3" id="KW-1185">Reference proteome</keyword>
<proteinExistence type="predicted"/>
<feature type="transmembrane region" description="Helical" evidence="1">
    <location>
        <begin position="199"/>
        <end position="224"/>
    </location>
</feature>
<keyword evidence="1" id="KW-0472">Membrane</keyword>
<reference evidence="2 3" key="1">
    <citation type="submission" date="2020-12" db="EMBL/GenBank/DDBJ databases">
        <title>Metabolic potential, ecology and presence of endohyphal bacteria is reflected in genomic diversity of Mucoromycotina.</title>
        <authorList>
            <person name="Muszewska A."/>
            <person name="Okrasinska A."/>
            <person name="Steczkiewicz K."/>
            <person name="Drgas O."/>
            <person name="Orlowska M."/>
            <person name="Perlinska-Lenart U."/>
            <person name="Aleksandrzak-Piekarczyk T."/>
            <person name="Szatraj K."/>
            <person name="Zielenkiewicz U."/>
            <person name="Pilsyk S."/>
            <person name="Malc E."/>
            <person name="Mieczkowski P."/>
            <person name="Kruszewska J.S."/>
            <person name="Biernat P."/>
            <person name="Pawlowska J."/>
        </authorList>
    </citation>
    <scope>NUCLEOTIDE SEQUENCE [LARGE SCALE GENOMIC DNA]</scope>
    <source>
        <strain evidence="2 3">CBS 142.35</strain>
    </source>
</reference>
<name>A0A8H7SCX1_9FUNG</name>
<gene>
    <name evidence="2" type="ORF">INT45_006404</name>
</gene>
<dbReference type="AlphaFoldDB" id="A0A8H7SCX1"/>
<protein>
    <submittedName>
        <fullName evidence="2">Uncharacterized protein</fullName>
    </submittedName>
</protein>
<dbReference type="EMBL" id="JAEPRB010000011">
    <property type="protein sequence ID" value="KAG2226997.1"/>
    <property type="molecule type" value="Genomic_DNA"/>
</dbReference>
<evidence type="ECO:0000313" key="2">
    <source>
        <dbReference type="EMBL" id="KAG2226997.1"/>
    </source>
</evidence>
<accession>A0A8H7SCX1</accession>
<organism evidence="2 3">
    <name type="scientific">Circinella minor</name>
    <dbReference type="NCBI Taxonomy" id="1195481"/>
    <lineage>
        <taxon>Eukaryota</taxon>
        <taxon>Fungi</taxon>
        <taxon>Fungi incertae sedis</taxon>
        <taxon>Mucoromycota</taxon>
        <taxon>Mucoromycotina</taxon>
        <taxon>Mucoromycetes</taxon>
        <taxon>Mucorales</taxon>
        <taxon>Lichtheimiaceae</taxon>
        <taxon>Circinella</taxon>
    </lineage>
</organism>
<dbReference type="Proteomes" id="UP000646827">
    <property type="component" value="Unassembled WGS sequence"/>
</dbReference>
<dbReference type="OrthoDB" id="10490372at2759"/>
<evidence type="ECO:0000313" key="3">
    <source>
        <dbReference type="Proteomes" id="UP000646827"/>
    </source>
</evidence>